<dbReference type="PROSITE" id="PS51388">
    <property type="entry name" value="GED"/>
    <property type="match status" value="1"/>
</dbReference>
<evidence type="ECO:0000256" key="5">
    <source>
        <dbReference type="ARBA" id="ARBA00022801"/>
    </source>
</evidence>
<dbReference type="GO" id="GO:0098793">
    <property type="term" value="C:presynapse"/>
    <property type="evidence" value="ECO:0007669"/>
    <property type="project" value="GOC"/>
</dbReference>
<dbReference type="SMART" id="SM00302">
    <property type="entry name" value="GED"/>
    <property type="match status" value="1"/>
</dbReference>
<dbReference type="GO" id="GO:0008017">
    <property type="term" value="F:microtubule binding"/>
    <property type="evidence" value="ECO:0007669"/>
    <property type="project" value="TreeGrafter"/>
</dbReference>
<dbReference type="Gene3D" id="1.20.120.1240">
    <property type="entry name" value="Dynamin, middle domain"/>
    <property type="match status" value="1"/>
</dbReference>
<dbReference type="Pfam" id="PF02212">
    <property type="entry name" value="GED"/>
    <property type="match status" value="1"/>
</dbReference>
<dbReference type="Pfam" id="PF00350">
    <property type="entry name" value="Dynamin_N"/>
    <property type="match status" value="1"/>
</dbReference>
<evidence type="ECO:0000256" key="10">
    <source>
        <dbReference type="SAM" id="MobiDB-lite"/>
    </source>
</evidence>
<dbReference type="GO" id="GO:0031623">
    <property type="term" value="P:receptor internalization"/>
    <property type="evidence" value="ECO:0007669"/>
    <property type="project" value="TreeGrafter"/>
</dbReference>
<evidence type="ECO:0000256" key="7">
    <source>
        <dbReference type="ARBA" id="ARBA00023175"/>
    </source>
</evidence>
<evidence type="ECO:0000256" key="4">
    <source>
        <dbReference type="ARBA" id="ARBA00022741"/>
    </source>
</evidence>
<dbReference type="SUPFAM" id="SSF52540">
    <property type="entry name" value="P-loop containing nucleoside triphosphate hydrolases"/>
    <property type="match status" value="1"/>
</dbReference>
<dbReference type="OrthoDB" id="5061070at2759"/>
<dbReference type="InterPro" id="IPR003130">
    <property type="entry name" value="GED"/>
</dbReference>
<dbReference type="PANTHER" id="PTHR11566">
    <property type="entry name" value="DYNAMIN"/>
    <property type="match status" value="1"/>
</dbReference>
<dbReference type="AlphaFoldDB" id="W2T5D4"/>
<dbReference type="KEGG" id="nai:NECAME_11259"/>
<feature type="region of interest" description="Disordered" evidence="10">
    <location>
        <begin position="557"/>
        <end position="576"/>
    </location>
</feature>
<dbReference type="OMA" id="MQMVQTF"/>
<dbReference type="CDD" id="cd01256">
    <property type="entry name" value="PH_dynamin"/>
    <property type="match status" value="1"/>
</dbReference>
<keyword evidence="14" id="KW-1185">Reference proteome</keyword>
<dbReference type="InterPro" id="IPR027417">
    <property type="entry name" value="P-loop_NTPase"/>
</dbReference>
<feature type="domain" description="Dynamin-type G" evidence="12">
    <location>
        <begin position="30"/>
        <end position="296"/>
    </location>
</feature>
<dbReference type="Gene3D" id="2.30.29.30">
    <property type="entry name" value="Pleckstrin-homology domain (PH domain)/Phosphotyrosine-binding domain (PTB)"/>
    <property type="match status" value="1"/>
</dbReference>
<feature type="region of interest" description="Disordered" evidence="10">
    <location>
        <begin position="673"/>
        <end position="768"/>
    </location>
</feature>
<feature type="compositionally biased region" description="Acidic residues" evidence="10">
    <location>
        <begin position="563"/>
        <end position="573"/>
    </location>
</feature>
<dbReference type="CDD" id="cd08771">
    <property type="entry name" value="DLP_1"/>
    <property type="match status" value="1"/>
</dbReference>
<evidence type="ECO:0000313" key="14">
    <source>
        <dbReference type="Proteomes" id="UP000053676"/>
    </source>
</evidence>
<keyword evidence="6 9" id="KW-0342">GTP-binding</keyword>
<dbReference type="InterPro" id="IPR001401">
    <property type="entry name" value="Dynamin_GTPase"/>
</dbReference>
<dbReference type="InterPro" id="IPR000375">
    <property type="entry name" value="Dynamin_stalk"/>
</dbReference>
<dbReference type="GO" id="GO:0003924">
    <property type="term" value="F:GTPase activity"/>
    <property type="evidence" value="ECO:0007669"/>
    <property type="project" value="InterPro"/>
</dbReference>
<accession>W2T5D4</accession>
<evidence type="ECO:0000256" key="1">
    <source>
        <dbReference type="ARBA" id="ARBA00011980"/>
    </source>
</evidence>
<keyword evidence="7" id="KW-0505">Motor protein</keyword>
<dbReference type="Gene3D" id="3.40.50.300">
    <property type="entry name" value="P-loop containing nucleotide triphosphate hydrolases"/>
    <property type="match status" value="1"/>
</dbReference>
<dbReference type="PROSITE" id="PS00410">
    <property type="entry name" value="G_DYNAMIN_1"/>
    <property type="match status" value="1"/>
</dbReference>
<dbReference type="PANTHER" id="PTHR11566:SF212">
    <property type="entry name" value="DYNAMIN"/>
    <property type="match status" value="1"/>
</dbReference>
<evidence type="ECO:0000313" key="13">
    <source>
        <dbReference type="EMBL" id="ETN77123.1"/>
    </source>
</evidence>
<dbReference type="InterPro" id="IPR020850">
    <property type="entry name" value="GED_dom"/>
</dbReference>
<organism evidence="13 14">
    <name type="scientific">Necator americanus</name>
    <name type="common">Human hookworm</name>
    <dbReference type="NCBI Taxonomy" id="51031"/>
    <lineage>
        <taxon>Eukaryota</taxon>
        <taxon>Metazoa</taxon>
        <taxon>Ecdysozoa</taxon>
        <taxon>Nematoda</taxon>
        <taxon>Chromadorea</taxon>
        <taxon>Rhabditida</taxon>
        <taxon>Rhabditina</taxon>
        <taxon>Rhabditomorpha</taxon>
        <taxon>Strongyloidea</taxon>
        <taxon>Ancylostomatidae</taxon>
        <taxon>Bunostominae</taxon>
        <taxon>Necator</taxon>
    </lineage>
</organism>
<protein>
    <recommendedName>
        <fullName evidence="1">dynamin GTPase</fullName>
        <ecNumber evidence="1">3.6.5.5</ecNumber>
    </recommendedName>
</protein>
<evidence type="ECO:0000256" key="3">
    <source>
        <dbReference type="ARBA" id="ARBA00022701"/>
    </source>
</evidence>
<dbReference type="FunFam" id="3.40.50.300:FF:000045">
    <property type="entry name" value="dynamin-1 isoform X2"/>
    <property type="match status" value="1"/>
</dbReference>
<dbReference type="SUPFAM" id="SSF50729">
    <property type="entry name" value="PH domain-like"/>
    <property type="match status" value="1"/>
</dbReference>
<keyword evidence="2" id="KW-0254">Endocytosis</keyword>
<comment type="similarity">
    <text evidence="9">Belongs to the TRAFAC class dynamin-like GTPase superfamily. Dynamin/Fzo/YdjA family.</text>
</comment>
<evidence type="ECO:0000256" key="6">
    <source>
        <dbReference type="ARBA" id="ARBA00023134"/>
    </source>
</evidence>
<dbReference type="GO" id="GO:0005737">
    <property type="term" value="C:cytoplasm"/>
    <property type="evidence" value="ECO:0007669"/>
    <property type="project" value="TreeGrafter"/>
</dbReference>
<dbReference type="GO" id="GO:0005886">
    <property type="term" value="C:plasma membrane"/>
    <property type="evidence" value="ECO:0007669"/>
    <property type="project" value="TreeGrafter"/>
</dbReference>
<reference evidence="14" key="1">
    <citation type="journal article" date="2014" name="Nat. Genet.">
        <title>Genome of the human hookworm Necator americanus.</title>
        <authorList>
            <person name="Tang Y.T."/>
            <person name="Gao X."/>
            <person name="Rosa B.A."/>
            <person name="Abubucker S."/>
            <person name="Hallsworth-Pepin K."/>
            <person name="Martin J."/>
            <person name="Tyagi R."/>
            <person name="Heizer E."/>
            <person name="Zhang X."/>
            <person name="Bhonagiri-Palsikar V."/>
            <person name="Minx P."/>
            <person name="Warren W.C."/>
            <person name="Wang Q."/>
            <person name="Zhan B."/>
            <person name="Hotez P.J."/>
            <person name="Sternberg P.W."/>
            <person name="Dougall A."/>
            <person name="Gaze S.T."/>
            <person name="Mulvenna J."/>
            <person name="Sotillo J."/>
            <person name="Ranganathan S."/>
            <person name="Rabelo E.M."/>
            <person name="Wilson R.K."/>
            <person name="Felgner P.L."/>
            <person name="Bethony J."/>
            <person name="Hawdon J.M."/>
            <person name="Gasser R.B."/>
            <person name="Loukas A."/>
            <person name="Mitreva M."/>
        </authorList>
    </citation>
    <scope>NUCLEOTIDE SEQUENCE [LARGE SCALE GENOMIC DNA]</scope>
</reference>
<dbReference type="STRING" id="51031.W2T5D4"/>
<dbReference type="GO" id="GO:0016185">
    <property type="term" value="P:synaptic vesicle budding from presynaptic endocytic zone membrane"/>
    <property type="evidence" value="ECO:0007669"/>
    <property type="project" value="TreeGrafter"/>
</dbReference>
<dbReference type="Pfam" id="PF01031">
    <property type="entry name" value="Dynamin_M"/>
    <property type="match status" value="1"/>
</dbReference>
<dbReference type="PROSITE" id="PS51718">
    <property type="entry name" value="G_DYNAMIN_2"/>
    <property type="match status" value="1"/>
</dbReference>
<dbReference type="GO" id="GO:0005525">
    <property type="term" value="F:GTP binding"/>
    <property type="evidence" value="ECO:0007669"/>
    <property type="project" value="UniProtKB-KW"/>
</dbReference>
<dbReference type="InterPro" id="IPR022812">
    <property type="entry name" value="Dynamin"/>
</dbReference>
<evidence type="ECO:0000259" key="11">
    <source>
        <dbReference type="PROSITE" id="PS51388"/>
    </source>
</evidence>
<dbReference type="PRINTS" id="PR00195">
    <property type="entry name" value="DYNAMIN"/>
</dbReference>
<dbReference type="InterPro" id="IPR030381">
    <property type="entry name" value="G_DYNAMIN_dom"/>
</dbReference>
<dbReference type="Proteomes" id="UP000053676">
    <property type="component" value="Unassembled WGS sequence"/>
</dbReference>
<dbReference type="EC" id="3.6.5.5" evidence="1"/>
<dbReference type="InterPro" id="IPR045063">
    <property type="entry name" value="Dynamin_N"/>
</dbReference>
<evidence type="ECO:0000256" key="2">
    <source>
        <dbReference type="ARBA" id="ARBA00022583"/>
    </source>
</evidence>
<gene>
    <name evidence="13" type="ORF">NECAME_11259</name>
</gene>
<comment type="catalytic activity">
    <reaction evidence="8">
        <text>GTP + H2O = GDP + phosphate + H(+)</text>
        <dbReference type="Rhea" id="RHEA:19669"/>
        <dbReference type="ChEBI" id="CHEBI:15377"/>
        <dbReference type="ChEBI" id="CHEBI:15378"/>
        <dbReference type="ChEBI" id="CHEBI:37565"/>
        <dbReference type="ChEBI" id="CHEBI:43474"/>
        <dbReference type="ChEBI" id="CHEBI:58189"/>
        <dbReference type="EC" id="3.6.5.5"/>
    </reaction>
</comment>
<feature type="compositionally biased region" description="Pro residues" evidence="10">
    <location>
        <begin position="676"/>
        <end position="742"/>
    </location>
</feature>
<feature type="domain" description="GED" evidence="11">
    <location>
        <begin position="582"/>
        <end position="673"/>
    </location>
</feature>
<keyword evidence="4 9" id="KW-0547">Nucleotide-binding</keyword>
<dbReference type="GO" id="GO:0005874">
    <property type="term" value="C:microtubule"/>
    <property type="evidence" value="ECO:0007669"/>
    <property type="project" value="UniProtKB-KW"/>
</dbReference>
<evidence type="ECO:0000259" key="12">
    <source>
        <dbReference type="PROSITE" id="PS51718"/>
    </source>
</evidence>
<dbReference type="InterPro" id="IPR019762">
    <property type="entry name" value="Dynamin_GTPase_CS"/>
</dbReference>
<dbReference type="InterPro" id="IPR011993">
    <property type="entry name" value="PH-like_dom_sf"/>
</dbReference>
<keyword evidence="3" id="KW-0493">Microtubule</keyword>
<dbReference type="SMART" id="SM00053">
    <property type="entry name" value="DYNc"/>
    <property type="match status" value="1"/>
</dbReference>
<keyword evidence="5" id="KW-0378">Hydrolase</keyword>
<evidence type="ECO:0000256" key="9">
    <source>
        <dbReference type="RuleBase" id="RU003932"/>
    </source>
</evidence>
<proteinExistence type="inferred from homology"/>
<evidence type="ECO:0000256" key="8">
    <source>
        <dbReference type="ARBA" id="ARBA00048040"/>
    </source>
</evidence>
<sequence length="768" mass="86540">MAWANQGMQALIPVINRVQDAFSQLGTTVNFELPQIAVVGGQSAGKSSVLENFVGKDFLPRGSGIVTRRPLILQLIQDRNEYAEFLHKKGHYFTDFDAVRKEIEDETDRVTGLNKGISPHPINLRVFSPNVLNLTLIDLPGLTKVPVGDQPPDIEHQIRDMILTFINRETCLILAVTPANSDLATSDALKLAKEVDPQGLRTIGVLTKLDLMDEGTDARDILENRLFPLRRGYVGVVNRGQKDIVGKKDIRSALDAERKFFMAHPAYRHMADRLGTQYLQHTLNQQLTNHIRDTLPTLRDSLQKKLFALEKDVAEYKNFQPNDPGRKTKALLQLFHERFPFEIVKMEIDEKEMRKEIQFAIRNIHGIRVGLFTPDMAFEAIAKKQIARLKEPSLKCVDLVVNELANVIRQCAECLARYPRLRDEIERIVVTRVREKEQYAKSQISLIVDYELAYMNTNHEDFIGFSNAEAKASQGQTTKKNLGVQEKEKKYMLPLDGIKLRDIESGFMSRQHKFALFYPDGKNIYKDYKQLELGCNNLDEVDAWKASFLRAGVYPEKQKAPDDENQEVVEETSMDPQLERQVETIRNLVDSYMRIITKTIKDLVPKAIMHLIVSQVTQFMHDELLAHIYQCGDTETLMEESQQEAQKREEMLRMYHACKEALRIISEVNMSTLGDAPPPLPPSDYRPMPSGPSPIPRPAPAPPGGRQAPMPPRPGGPGGPPPMHRGPPGPPPGAGGYPPPLVPTRVPTPSNGTAPQIPARPIVPARPF</sequence>
<dbReference type="EMBL" id="KI660191">
    <property type="protein sequence ID" value="ETN77123.1"/>
    <property type="molecule type" value="Genomic_DNA"/>
</dbReference>
<name>W2T5D4_NECAM</name>